<sequence>MPSHRSRSRTWPQASSSTGRPSTSLKSQSINEQLEELDQELEERAVEIQLAMELVKDSCAELGALEEDRAKLLEARQTLVAPIMKLPYELLARIFEMGNEGECDPEWVEKIPVDEEEDETRFPTVISHVNRRFRDVAITTSSLWSHICLKERSPYPLTRLWLDRAKLIDVDLDLTEDHWLTQIDMRGMLSVIMRPERWRSFSLRTEEYVAIHTALSMMSEPAPELTFLELINAHTEFDEDEEHGLPFAEPVDIFGGQAPKLTGVSLYSVPLRWSAPMLSGLTSLEVEYLPAGWRPKWTEWVNLIRACPGLEKLTVMASGPRIPEEVDPRNYPEVEEVRLDKLEEVELGDVRPWVLSHLINMLRAPKLSYLSLDTLEDYDYTEQIRMVSDARYPVLHRLKFVLVDVTGVEFIALLRRLPSLEQLELNALDDYLASIMDDDKDPGRTTGLVLPKLHTLWATGYDGHQLAAFVEQRKRFGGAVSTVLVPYRDERLVQGGHLGYLQRETRFGYFEGSDREQVDDEADEEEEDASDWDIEVDEEYEDQEDWLDGEEEDGDEDGVDYGLL</sequence>
<evidence type="ECO:0000313" key="3">
    <source>
        <dbReference type="Proteomes" id="UP000076738"/>
    </source>
</evidence>
<dbReference type="Proteomes" id="UP000076738">
    <property type="component" value="Unassembled WGS sequence"/>
</dbReference>
<evidence type="ECO:0000313" key="2">
    <source>
        <dbReference type="EMBL" id="KZO98166.1"/>
    </source>
</evidence>
<organism evidence="2 3">
    <name type="scientific">Calocera viscosa (strain TUFC12733)</name>
    <dbReference type="NCBI Taxonomy" id="1330018"/>
    <lineage>
        <taxon>Eukaryota</taxon>
        <taxon>Fungi</taxon>
        <taxon>Dikarya</taxon>
        <taxon>Basidiomycota</taxon>
        <taxon>Agaricomycotina</taxon>
        <taxon>Dacrymycetes</taxon>
        <taxon>Dacrymycetales</taxon>
        <taxon>Dacrymycetaceae</taxon>
        <taxon>Calocera</taxon>
    </lineage>
</organism>
<reference evidence="2 3" key="1">
    <citation type="journal article" date="2016" name="Mol. Biol. Evol.">
        <title>Comparative Genomics of Early-Diverging Mushroom-Forming Fungi Provides Insights into the Origins of Lignocellulose Decay Capabilities.</title>
        <authorList>
            <person name="Nagy L.G."/>
            <person name="Riley R."/>
            <person name="Tritt A."/>
            <person name="Adam C."/>
            <person name="Daum C."/>
            <person name="Floudas D."/>
            <person name="Sun H."/>
            <person name="Yadav J.S."/>
            <person name="Pangilinan J."/>
            <person name="Larsson K.H."/>
            <person name="Matsuura K."/>
            <person name="Barry K."/>
            <person name="Labutti K."/>
            <person name="Kuo R."/>
            <person name="Ohm R.A."/>
            <person name="Bhattacharya S.S."/>
            <person name="Shirouzu T."/>
            <person name="Yoshinaga Y."/>
            <person name="Martin F.M."/>
            <person name="Grigoriev I.V."/>
            <person name="Hibbett D.S."/>
        </authorList>
    </citation>
    <scope>NUCLEOTIDE SEQUENCE [LARGE SCALE GENOMIC DNA]</scope>
    <source>
        <strain evidence="2 3">TUFC12733</strain>
    </source>
</reference>
<feature type="compositionally biased region" description="Polar residues" evidence="1">
    <location>
        <begin position="9"/>
        <end position="31"/>
    </location>
</feature>
<dbReference type="InterPro" id="IPR032675">
    <property type="entry name" value="LRR_dom_sf"/>
</dbReference>
<accession>A0A167NWS5</accession>
<dbReference type="STRING" id="1330018.A0A167NWS5"/>
<dbReference type="Gene3D" id="3.80.10.10">
    <property type="entry name" value="Ribonuclease Inhibitor"/>
    <property type="match status" value="1"/>
</dbReference>
<keyword evidence="3" id="KW-1185">Reference proteome</keyword>
<dbReference type="AlphaFoldDB" id="A0A167NWS5"/>
<dbReference type="OrthoDB" id="3341212at2759"/>
<proteinExistence type="predicted"/>
<feature type="region of interest" description="Disordered" evidence="1">
    <location>
        <begin position="1"/>
        <end position="32"/>
    </location>
</feature>
<name>A0A167NWS5_CALVF</name>
<evidence type="ECO:0000256" key="1">
    <source>
        <dbReference type="SAM" id="MobiDB-lite"/>
    </source>
</evidence>
<gene>
    <name evidence="2" type="ORF">CALVIDRAFT_562545</name>
</gene>
<feature type="region of interest" description="Disordered" evidence="1">
    <location>
        <begin position="512"/>
        <end position="564"/>
    </location>
</feature>
<dbReference type="EMBL" id="KV417277">
    <property type="protein sequence ID" value="KZO98166.1"/>
    <property type="molecule type" value="Genomic_DNA"/>
</dbReference>
<feature type="compositionally biased region" description="Acidic residues" evidence="1">
    <location>
        <begin position="517"/>
        <end position="564"/>
    </location>
</feature>
<protein>
    <submittedName>
        <fullName evidence="2">Uncharacterized protein</fullName>
    </submittedName>
</protein>